<sequence>MKNFWNERYSEREYVYGEEPNVFFAEQLQQLAPGKIILPCEGEGRNAVYAAANGWEVHAFDTSIIGKSKAIQLATRKDVSINYTIEDAVTVTYEKNTIDAVTFIYAHFPASIRKKIHQKAITWLKPGGKIIIEAFNPNQLQNNSGGPKDLAMLYTKEMILEDFEELNCDISEIQSVALNEGEFHKGKADIIRFVGTKK</sequence>
<evidence type="ECO:0000256" key="1">
    <source>
        <dbReference type="ARBA" id="ARBA00022679"/>
    </source>
</evidence>
<dbReference type="Gene3D" id="3.40.50.150">
    <property type="entry name" value="Vaccinia Virus protein VP39"/>
    <property type="match status" value="1"/>
</dbReference>
<dbReference type="PANTHER" id="PTHR43861">
    <property type="entry name" value="TRANS-ACONITATE 2-METHYLTRANSFERASE-RELATED"/>
    <property type="match status" value="1"/>
</dbReference>
<dbReference type="EMBL" id="FQWO01000007">
    <property type="protein sequence ID" value="SHH10349.1"/>
    <property type="molecule type" value="Genomic_DNA"/>
</dbReference>
<dbReference type="Proteomes" id="UP000184384">
    <property type="component" value="Unassembled WGS sequence"/>
</dbReference>
<dbReference type="AlphaFoldDB" id="A0A1M5Q996"/>
<keyword evidence="6" id="KW-1185">Reference proteome</keyword>
<name>A0A1M5Q996_9FLAO</name>
<dbReference type="EMBL" id="PVUB01000007">
    <property type="protein sequence ID" value="PRZ22117.1"/>
    <property type="molecule type" value="Genomic_DNA"/>
</dbReference>
<reference evidence="4" key="1">
    <citation type="submission" date="2016-11" db="EMBL/GenBank/DDBJ databases">
        <authorList>
            <person name="Jaros S."/>
            <person name="Januszkiewicz K."/>
            <person name="Wedrychowicz H."/>
        </authorList>
    </citation>
    <scope>NUCLEOTIDE SEQUENCE [LARGE SCALE GENOMIC DNA]</scope>
    <source>
        <strain evidence="4">DSM 19729</strain>
    </source>
</reference>
<reference evidence="3 6" key="3">
    <citation type="submission" date="2018-03" db="EMBL/GenBank/DDBJ databases">
        <title>Genomic Encyclopedia of Archaeal and Bacterial Type Strains, Phase II (KMG-II): from individual species to whole genera.</title>
        <authorList>
            <person name="Goeker M."/>
        </authorList>
    </citation>
    <scope>NUCLEOTIDE SEQUENCE [LARGE SCALE GENOMIC DNA]</scope>
    <source>
        <strain evidence="3 6">DSM 17797</strain>
    </source>
</reference>
<proteinExistence type="predicted"/>
<reference evidence="5" key="2">
    <citation type="submission" date="2016-11" db="EMBL/GenBank/DDBJ databases">
        <authorList>
            <person name="Varghese N."/>
            <person name="Submissions S."/>
        </authorList>
    </citation>
    <scope>NUCLEOTIDE SEQUENCE [LARGE SCALE GENOMIC DNA]</scope>
    <source>
        <strain evidence="5">DSM 19729</strain>
    </source>
</reference>
<organism evidence="4 5">
    <name type="scientific">Flavobacterium granuli</name>
    <dbReference type="NCBI Taxonomy" id="280093"/>
    <lineage>
        <taxon>Bacteria</taxon>
        <taxon>Pseudomonadati</taxon>
        <taxon>Bacteroidota</taxon>
        <taxon>Flavobacteriia</taxon>
        <taxon>Flavobacteriales</taxon>
        <taxon>Flavobacteriaceae</taxon>
        <taxon>Flavobacterium</taxon>
    </lineage>
</organism>
<dbReference type="Proteomes" id="UP000237771">
    <property type="component" value="Unassembled WGS sequence"/>
</dbReference>
<dbReference type="STRING" id="280093.SAMN05443373_107118"/>
<evidence type="ECO:0000313" key="6">
    <source>
        <dbReference type="Proteomes" id="UP000237771"/>
    </source>
</evidence>
<dbReference type="RefSeq" id="WP_072944121.1">
    <property type="nucleotide sequence ID" value="NZ_FQWO01000007.1"/>
</dbReference>
<dbReference type="GO" id="GO:0008168">
    <property type="term" value="F:methyltransferase activity"/>
    <property type="evidence" value="ECO:0007669"/>
    <property type="project" value="UniProtKB-KW"/>
</dbReference>
<protein>
    <submittedName>
        <fullName evidence="4">Methyltransferase domain-containing protein</fullName>
    </submittedName>
    <submittedName>
        <fullName evidence="3">Methyltransferase family protein</fullName>
    </submittedName>
</protein>
<dbReference type="PANTHER" id="PTHR43861:SF3">
    <property type="entry name" value="PUTATIVE (AFU_ORTHOLOGUE AFUA_2G14390)-RELATED"/>
    <property type="match status" value="1"/>
</dbReference>
<feature type="domain" description="Methyltransferase" evidence="2">
    <location>
        <begin position="42"/>
        <end position="128"/>
    </location>
</feature>
<keyword evidence="1 4" id="KW-0808">Transferase</keyword>
<dbReference type="SUPFAM" id="SSF53335">
    <property type="entry name" value="S-adenosyl-L-methionine-dependent methyltransferases"/>
    <property type="match status" value="1"/>
</dbReference>
<evidence type="ECO:0000313" key="3">
    <source>
        <dbReference type="EMBL" id="PRZ22117.1"/>
    </source>
</evidence>
<dbReference type="OrthoDB" id="9804312at2"/>
<dbReference type="InterPro" id="IPR041698">
    <property type="entry name" value="Methyltransf_25"/>
</dbReference>
<dbReference type="InterPro" id="IPR029063">
    <property type="entry name" value="SAM-dependent_MTases_sf"/>
</dbReference>
<accession>A0A1M5Q996</accession>
<keyword evidence="4" id="KW-0489">Methyltransferase</keyword>
<dbReference type="GO" id="GO:0032259">
    <property type="term" value="P:methylation"/>
    <property type="evidence" value="ECO:0007669"/>
    <property type="project" value="UniProtKB-KW"/>
</dbReference>
<gene>
    <name evidence="3" type="ORF">BC624_107118</name>
    <name evidence="4" type="ORF">SAMN05443373_107118</name>
</gene>
<evidence type="ECO:0000313" key="4">
    <source>
        <dbReference type="EMBL" id="SHH10349.1"/>
    </source>
</evidence>
<dbReference type="Pfam" id="PF13649">
    <property type="entry name" value="Methyltransf_25"/>
    <property type="match status" value="1"/>
</dbReference>
<evidence type="ECO:0000313" key="5">
    <source>
        <dbReference type="Proteomes" id="UP000184384"/>
    </source>
</evidence>
<evidence type="ECO:0000259" key="2">
    <source>
        <dbReference type="Pfam" id="PF13649"/>
    </source>
</evidence>